<dbReference type="InterPro" id="IPR029044">
    <property type="entry name" value="Nucleotide-diphossugar_trans"/>
</dbReference>
<dbReference type="InterPro" id="IPR005150">
    <property type="entry name" value="Cellulose_synth"/>
</dbReference>
<keyword evidence="7 11" id="KW-0472">Membrane</keyword>
<comment type="subcellular location">
    <subcellularLocation>
        <location evidence="1">Golgi apparatus membrane</location>
        <topology evidence="1">Multi-pass membrane protein</topology>
    </subcellularLocation>
</comment>
<dbReference type="Pfam" id="PF03552">
    <property type="entry name" value="Cellulose_synt"/>
    <property type="match status" value="1"/>
</dbReference>
<sequence length="313" mass="35264">MANGDCSLIMNDKMRRRGSSDGCMNTPPSPPPPLHSFEVLRRTPLNRAFALVYATAISALLYRHALCLLSSSATTFFSFSLSFSLLISDAVLAFMWVARQAFRMRPVRRKVLIENLSRVVDEKNFPALDVFICTADPFKEPPLSVVNTALSVMAYDYPTDKVSVYVSDDGGSQLTLFAFMEAAKFATHWLPFCKEFRIEERCPDAYFGSTHSCAQTEKMKMMYESMKAKVEGVMERRGGPVDDVITNHHHRQAFNKWTSGFTRRDHPTIIEVLLDSGTDKDITGRAMPNLVYVSREKSSSWPHHFKAGALNPI</sequence>
<dbReference type="GO" id="GO:0030244">
    <property type="term" value="P:cellulose biosynthetic process"/>
    <property type="evidence" value="ECO:0007669"/>
    <property type="project" value="InterPro"/>
</dbReference>
<feature type="binding site" evidence="10">
    <location>
        <position position="140"/>
    </location>
    <ligand>
        <name>UDP-alpha-D-glucose</name>
        <dbReference type="ChEBI" id="CHEBI:58885"/>
    </ligand>
</feature>
<evidence type="ECO:0000256" key="9">
    <source>
        <dbReference type="ARBA" id="ARBA00037405"/>
    </source>
</evidence>
<dbReference type="FunFam" id="3.90.550.10:FF:000138">
    <property type="entry name" value="Cellulose synthase isolog"/>
    <property type="match status" value="1"/>
</dbReference>
<dbReference type="GO" id="GO:0071555">
    <property type="term" value="P:cell wall organization"/>
    <property type="evidence" value="ECO:0007669"/>
    <property type="project" value="UniProtKB-KW"/>
</dbReference>
<accession>A0A1U8AXA7</accession>
<dbReference type="OMA" id="DHQTIFK"/>
<evidence type="ECO:0000313" key="13">
    <source>
        <dbReference type="RefSeq" id="XP_010267670.1"/>
    </source>
</evidence>
<dbReference type="KEGG" id="nnu:104604821"/>
<organism evidence="12 13">
    <name type="scientific">Nelumbo nucifera</name>
    <name type="common">Sacred lotus</name>
    <dbReference type="NCBI Taxonomy" id="4432"/>
    <lineage>
        <taxon>Eukaryota</taxon>
        <taxon>Viridiplantae</taxon>
        <taxon>Streptophyta</taxon>
        <taxon>Embryophyta</taxon>
        <taxon>Tracheophyta</taxon>
        <taxon>Spermatophyta</taxon>
        <taxon>Magnoliopsida</taxon>
        <taxon>Proteales</taxon>
        <taxon>Nelumbonaceae</taxon>
        <taxon>Nelumbo</taxon>
    </lineage>
</organism>
<dbReference type="GeneID" id="104604821"/>
<feature type="binding site" evidence="10">
    <location>
        <position position="169"/>
    </location>
    <ligand>
        <name>UDP-alpha-D-glucose</name>
        <dbReference type="ChEBI" id="CHEBI:58885"/>
    </ligand>
</feature>
<evidence type="ECO:0000313" key="12">
    <source>
        <dbReference type="Proteomes" id="UP000189703"/>
    </source>
</evidence>
<dbReference type="GO" id="GO:0016760">
    <property type="term" value="F:cellulose synthase (UDP-forming) activity"/>
    <property type="evidence" value="ECO:0007669"/>
    <property type="project" value="InterPro"/>
</dbReference>
<evidence type="ECO:0000256" key="6">
    <source>
        <dbReference type="ARBA" id="ARBA00023034"/>
    </source>
</evidence>
<dbReference type="Gene3D" id="3.90.550.10">
    <property type="entry name" value="Spore Coat Polysaccharide Biosynthesis Protein SpsA, Chain A"/>
    <property type="match status" value="1"/>
</dbReference>
<dbReference type="InParanoid" id="A0A1U8AXA7"/>
<evidence type="ECO:0000256" key="10">
    <source>
        <dbReference type="PIRSR" id="PIRSR605150-2"/>
    </source>
</evidence>
<protein>
    <submittedName>
        <fullName evidence="13">Cellulose synthase-like protein G3</fullName>
    </submittedName>
</protein>
<evidence type="ECO:0000256" key="7">
    <source>
        <dbReference type="ARBA" id="ARBA00023136"/>
    </source>
</evidence>
<evidence type="ECO:0000256" key="11">
    <source>
        <dbReference type="SAM" id="Phobius"/>
    </source>
</evidence>
<dbReference type="OrthoDB" id="1929172at2759"/>
<keyword evidence="2" id="KW-0328">Glycosyltransferase</keyword>
<dbReference type="eggNOG" id="ENOG502QZE9">
    <property type="taxonomic scope" value="Eukaryota"/>
</dbReference>
<proteinExistence type="predicted"/>
<evidence type="ECO:0000256" key="4">
    <source>
        <dbReference type="ARBA" id="ARBA00022692"/>
    </source>
</evidence>
<feature type="transmembrane region" description="Helical" evidence="11">
    <location>
        <begin position="77"/>
        <end position="98"/>
    </location>
</feature>
<comment type="function">
    <text evidence="9">Thought to be a Golgi-localized beta-glycan synthase that polymerize the backbones of noncellulosic polysaccharides (hemicelluloses) of plant cell wall.</text>
</comment>
<evidence type="ECO:0000256" key="2">
    <source>
        <dbReference type="ARBA" id="ARBA00022676"/>
    </source>
</evidence>
<name>A0A1U8AXA7_NELNU</name>
<keyword evidence="12" id="KW-1185">Reference proteome</keyword>
<keyword evidence="3" id="KW-0808">Transferase</keyword>
<dbReference type="PANTHER" id="PTHR13301">
    <property type="entry name" value="X-BOX TRANSCRIPTION FACTOR-RELATED"/>
    <property type="match status" value="1"/>
</dbReference>
<keyword evidence="8" id="KW-0961">Cell wall biogenesis/degradation</keyword>
<evidence type="ECO:0000256" key="3">
    <source>
        <dbReference type="ARBA" id="ARBA00022679"/>
    </source>
</evidence>
<feature type="binding site" evidence="10">
    <location>
        <position position="139"/>
    </location>
    <ligand>
        <name>UDP-alpha-D-glucose</name>
        <dbReference type="ChEBI" id="CHEBI:58885"/>
    </ligand>
</feature>
<evidence type="ECO:0000256" key="1">
    <source>
        <dbReference type="ARBA" id="ARBA00004653"/>
    </source>
</evidence>
<dbReference type="AlphaFoldDB" id="A0A1U8AXA7"/>
<reference evidence="13" key="1">
    <citation type="submission" date="2025-08" db="UniProtKB">
        <authorList>
            <consortium name="RefSeq"/>
        </authorList>
    </citation>
    <scope>IDENTIFICATION</scope>
</reference>
<keyword evidence="4 11" id="KW-0812">Transmembrane</keyword>
<dbReference type="RefSeq" id="XP_010267670.1">
    <property type="nucleotide sequence ID" value="XM_010269368.1"/>
</dbReference>
<evidence type="ECO:0000256" key="8">
    <source>
        <dbReference type="ARBA" id="ARBA00023316"/>
    </source>
</evidence>
<dbReference type="Proteomes" id="UP000189703">
    <property type="component" value="Unplaced"/>
</dbReference>
<gene>
    <name evidence="13" type="primary">LOC104604821</name>
</gene>
<dbReference type="STRING" id="4432.A0A1U8AXA7"/>
<keyword evidence="6" id="KW-0333">Golgi apparatus</keyword>
<keyword evidence="5 11" id="KW-1133">Transmembrane helix</keyword>
<evidence type="ECO:0000256" key="5">
    <source>
        <dbReference type="ARBA" id="ARBA00022989"/>
    </source>
</evidence>
<dbReference type="GO" id="GO:0000139">
    <property type="term" value="C:Golgi membrane"/>
    <property type="evidence" value="ECO:0007669"/>
    <property type="project" value="UniProtKB-SubCell"/>
</dbReference>
<feature type="transmembrane region" description="Helical" evidence="11">
    <location>
        <begin position="48"/>
        <end position="65"/>
    </location>
</feature>